<sequence length="343" mass="37887">MDPSPTGSNQRIDKHVLIDKSVHNTNVLTCATNNWLPSQPSIFATIIGSLIRSPPHAPQPITHDISPPPTSEVAITPVTTAAVVTQTVDVILSPSSQVTGCSNAPGKSNNHHMKTRSKSRIHKPKALLAGFDFTETFSPVVKPVTIRLVLVLALSKGWTIRQLDVNNAFLNGDLREEVYMIQPPGSDSQVVTQLISSLHTQFSLKDLGTLNFFLGTEVHKIEDGLLLCQAKYARDHIEKAHMTAAKFSPTPMTSGLRLSAQQGDPVEDVQMYRWIVGALQYLTIARPELSFNVNKVCQFMQKPLTTHWMAIKQILRYIKGTLEMGLHLTKPMSYDLTAYCDAN</sequence>
<name>A0A803NRV5_CANSA</name>
<dbReference type="EnsemblPlants" id="evm.model.02.1014">
    <property type="protein sequence ID" value="cds.evm.model.02.1014"/>
    <property type="gene ID" value="evm.TU.02.1014"/>
</dbReference>
<feature type="domain" description="Reverse transcriptase Ty1/copia-type" evidence="2">
    <location>
        <begin position="110"/>
        <end position="188"/>
    </location>
</feature>
<evidence type="ECO:0000313" key="3">
    <source>
        <dbReference type="EnsemblPlants" id="cds.evm.model.02.1014"/>
    </source>
</evidence>
<evidence type="ECO:0000259" key="2">
    <source>
        <dbReference type="Pfam" id="PF07727"/>
    </source>
</evidence>
<dbReference type="InterPro" id="IPR043502">
    <property type="entry name" value="DNA/RNA_pol_sf"/>
</dbReference>
<proteinExistence type="predicted"/>
<dbReference type="InterPro" id="IPR013103">
    <property type="entry name" value="RVT_2"/>
</dbReference>
<evidence type="ECO:0000313" key="4">
    <source>
        <dbReference type="Proteomes" id="UP000596661"/>
    </source>
</evidence>
<feature type="region of interest" description="Disordered" evidence="1">
    <location>
        <begin position="99"/>
        <end position="119"/>
    </location>
</feature>
<accession>A0A803NRV5</accession>
<dbReference type="PANTHER" id="PTHR11439:SF455">
    <property type="entry name" value="RLK (RECEPTOR-LIKE PROTEIN KINASE) 8, PUTATIVE-RELATED"/>
    <property type="match status" value="1"/>
</dbReference>
<dbReference type="PANTHER" id="PTHR11439">
    <property type="entry name" value="GAG-POL-RELATED RETROTRANSPOSON"/>
    <property type="match status" value="1"/>
</dbReference>
<feature type="compositionally biased region" description="Basic residues" evidence="1">
    <location>
        <begin position="109"/>
        <end position="119"/>
    </location>
</feature>
<reference evidence="3" key="2">
    <citation type="submission" date="2021-03" db="UniProtKB">
        <authorList>
            <consortium name="EnsemblPlants"/>
        </authorList>
    </citation>
    <scope>IDENTIFICATION</scope>
</reference>
<dbReference type="EMBL" id="UZAU01000154">
    <property type="status" value="NOT_ANNOTATED_CDS"/>
    <property type="molecule type" value="Genomic_DNA"/>
</dbReference>
<organism evidence="3 4">
    <name type="scientific">Cannabis sativa</name>
    <name type="common">Hemp</name>
    <name type="synonym">Marijuana</name>
    <dbReference type="NCBI Taxonomy" id="3483"/>
    <lineage>
        <taxon>Eukaryota</taxon>
        <taxon>Viridiplantae</taxon>
        <taxon>Streptophyta</taxon>
        <taxon>Embryophyta</taxon>
        <taxon>Tracheophyta</taxon>
        <taxon>Spermatophyta</taxon>
        <taxon>Magnoliopsida</taxon>
        <taxon>eudicotyledons</taxon>
        <taxon>Gunneridae</taxon>
        <taxon>Pentapetalae</taxon>
        <taxon>rosids</taxon>
        <taxon>fabids</taxon>
        <taxon>Rosales</taxon>
        <taxon>Cannabaceae</taxon>
        <taxon>Cannabis</taxon>
    </lineage>
</organism>
<dbReference type="Pfam" id="PF07727">
    <property type="entry name" value="RVT_2"/>
    <property type="match status" value="1"/>
</dbReference>
<dbReference type="Proteomes" id="UP000596661">
    <property type="component" value="Chromosome 2"/>
</dbReference>
<dbReference type="SUPFAM" id="SSF56672">
    <property type="entry name" value="DNA/RNA polymerases"/>
    <property type="match status" value="1"/>
</dbReference>
<keyword evidence="4" id="KW-1185">Reference proteome</keyword>
<evidence type="ECO:0000256" key="1">
    <source>
        <dbReference type="SAM" id="MobiDB-lite"/>
    </source>
</evidence>
<dbReference type="Gramene" id="evm.model.02.1014">
    <property type="protein sequence ID" value="cds.evm.model.02.1014"/>
    <property type="gene ID" value="evm.TU.02.1014"/>
</dbReference>
<protein>
    <recommendedName>
        <fullName evidence="2">Reverse transcriptase Ty1/copia-type domain-containing protein</fullName>
    </recommendedName>
</protein>
<feature type="compositionally biased region" description="Polar residues" evidence="1">
    <location>
        <begin position="99"/>
        <end position="108"/>
    </location>
</feature>
<reference evidence="3" key="1">
    <citation type="submission" date="2018-11" db="EMBL/GenBank/DDBJ databases">
        <authorList>
            <person name="Grassa J C."/>
        </authorList>
    </citation>
    <scope>NUCLEOTIDE SEQUENCE [LARGE SCALE GENOMIC DNA]</scope>
</reference>
<dbReference type="AlphaFoldDB" id="A0A803NRV5"/>